<dbReference type="EMBL" id="CP000394">
    <property type="protein sequence ID" value="ABI62599.2"/>
    <property type="molecule type" value="Genomic_DNA"/>
</dbReference>
<protein>
    <submittedName>
        <fullName evidence="2">Uncharacterized protein</fullName>
    </submittedName>
</protein>
<keyword evidence="3" id="KW-1185">Reference proteome</keyword>
<feature type="region of interest" description="Disordered" evidence="1">
    <location>
        <begin position="143"/>
        <end position="164"/>
    </location>
</feature>
<proteinExistence type="predicted"/>
<reference evidence="2 3" key="1">
    <citation type="journal article" date="2007" name="J. Bacteriol.">
        <title>Genome sequence analysis of the emerging human pathogenic acetic acid bacterium Granulibacter bethesdensis.</title>
        <authorList>
            <person name="Greenberg D.E."/>
            <person name="Porcella S.F."/>
            <person name="Zelazny A.M."/>
            <person name="Virtaneva K."/>
            <person name="Sturdevant D.E."/>
            <person name="Kupko J.J.III."/>
            <person name="Barbian K.D."/>
            <person name="Babar A."/>
            <person name="Dorward D.W."/>
            <person name="Holland S.M."/>
        </authorList>
    </citation>
    <scope>NUCLEOTIDE SEQUENCE [LARGE SCALE GENOMIC DNA]</scope>
    <source>
        <strain evidence="3">ATCC BAA-1260 / CGDNIH1</strain>
    </source>
</reference>
<dbReference type="KEGG" id="gbe:GbCGDNIH1_1701"/>
<evidence type="ECO:0000256" key="1">
    <source>
        <dbReference type="SAM" id="MobiDB-lite"/>
    </source>
</evidence>
<feature type="compositionally biased region" description="Polar residues" evidence="1">
    <location>
        <begin position="1"/>
        <end position="11"/>
    </location>
</feature>
<feature type="region of interest" description="Disordered" evidence="1">
    <location>
        <begin position="60"/>
        <end position="82"/>
    </location>
</feature>
<dbReference type="AlphaFoldDB" id="Q0BRF3"/>
<evidence type="ECO:0000313" key="3">
    <source>
        <dbReference type="Proteomes" id="UP000001963"/>
    </source>
</evidence>
<organism evidence="2 3">
    <name type="scientific">Granulibacter bethesdensis (strain ATCC BAA-1260 / CGDNIH1)</name>
    <dbReference type="NCBI Taxonomy" id="391165"/>
    <lineage>
        <taxon>Bacteria</taxon>
        <taxon>Pseudomonadati</taxon>
        <taxon>Pseudomonadota</taxon>
        <taxon>Alphaproteobacteria</taxon>
        <taxon>Acetobacterales</taxon>
        <taxon>Acetobacteraceae</taxon>
        <taxon>Granulibacter</taxon>
    </lineage>
</organism>
<sequence length="164" mass="18336">MRGRSESSGLSPRTRRNPDEAPNAEVTERSISAHAEEPSRKTAPCLCRWVYLRARGGTRQTNRARQLETGLSPRTRRNPEKYLTDVEGVGSISAHAEEPPTVVGSLRSQGVYLRARGGTTWGTIVQRPLAGLSPRTRRNRIRWGQRETNRRSISAHAEEPDANK</sequence>
<evidence type="ECO:0000313" key="2">
    <source>
        <dbReference type="EMBL" id="ABI62599.2"/>
    </source>
</evidence>
<dbReference type="AntiFam" id="ANF00057">
    <property type="entry name" value="Translation of E. coli type CRISPR repeat"/>
</dbReference>
<accession>Q0BRF3</accession>
<feature type="compositionally biased region" description="Basic and acidic residues" evidence="1">
    <location>
        <begin position="144"/>
        <end position="164"/>
    </location>
</feature>
<name>Q0BRF3_GRABC</name>
<dbReference type="Proteomes" id="UP000001963">
    <property type="component" value="Chromosome"/>
</dbReference>
<gene>
    <name evidence="2" type="ordered locus">GbCGDNIH1_1701</name>
</gene>
<feature type="region of interest" description="Disordered" evidence="1">
    <location>
        <begin position="1"/>
        <end position="41"/>
    </location>
</feature>